<keyword evidence="1" id="KW-0472">Membrane</keyword>
<proteinExistence type="predicted"/>
<dbReference type="OMA" id="PFFYLAY"/>
<protein>
    <submittedName>
        <fullName evidence="2">Uncharacterized protein</fullName>
    </submittedName>
</protein>
<dbReference type="FunCoup" id="A0A168KLA7">
    <property type="interactions" value="18"/>
</dbReference>
<feature type="transmembrane region" description="Helical" evidence="1">
    <location>
        <begin position="124"/>
        <end position="148"/>
    </location>
</feature>
<dbReference type="PANTHER" id="PTHR28062">
    <property type="entry name" value="K+-H+ EXCHANGE-LIKE PROTEIN"/>
    <property type="match status" value="1"/>
</dbReference>
<keyword evidence="1" id="KW-0812">Transmembrane</keyword>
<dbReference type="GO" id="GO:0006813">
    <property type="term" value="P:potassium ion transport"/>
    <property type="evidence" value="ECO:0007669"/>
    <property type="project" value="TreeGrafter"/>
</dbReference>
<organism evidence="2">
    <name type="scientific">Absidia glauca</name>
    <name type="common">Pin mould</name>
    <dbReference type="NCBI Taxonomy" id="4829"/>
    <lineage>
        <taxon>Eukaryota</taxon>
        <taxon>Fungi</taxon>
        <taxon>Fungi incertae sedis</taxon>
        <taxon>Mucoromycota</taxon>
        <taxon>Mucoromycotina</taxon>
        <taxon>Mucoromycetes</taxon>
        <taxon>Mucorales</taxon>
        <taxon>Cunninghamellaceae</taxon>
        <taxon>Absidia</taxon>
    </lineage>
</organism>
<sequence>MQLFAVPIVKNRVAYYCHSTLPTTSRLTKLVNWSNKKWEELGDAKEDSWKKKLYGKGNDIMDRIDYQEWFLKGVPTKEHIEQPPSKVITFHPSALASFDIERDLKTILKEKGPYHYKYMKYSVFWIPISCTFVVVPLIPNIPLAYNLFRLYSHYKAYKGAEYLEHLFDEGGVHYQISESIDKIIHSEYLVSPQDIVFPEKVIHSYKQTSKLAPHILDDDIPGALTRRAISELAHQWEVPALESELLRARTQILTSVFLEQQQQ</sequence>
<dbReference type="Proteomes" id="UP000078561">
    <property type="component" value="Unassembled WGS sequence"/>
</dbReference>
<evidence type="ECO:0000313" key="3">
    <source>
        <dbReference type="Proteomes" id="UP000078561"/>
    </source>
</evidence>
<dbReference type="InterPro" id="IPR018786">
    <property type="entry name" value="Mit_KHE1"/>
</dbReference>
<dbReference type="GO" id="GO:1902600">
    <property type="term" value="P:proton transmembrane transport"/>
    <property type="evidence" value="ECO:0007669"/>
    <property type="project" value="TreeGrafter"/>
</dbReference>
<accession>A0A168KLA7</accession>
<reference evidence="2" key="1">
    <citation type="submission" date="2016-04" db="EMBL/GenBank/DDBJ databases">
        <authorList>
            <person name="Evans L.H."/>
            <person name="Alamgir A."/>
            <person name="Owens N."/>
            <person name="Weber N.D."/>
            <person name="Virtaneva K."/>
            <person name="Barbian K."/>
            <person name="Babar A."/>
            <person name="Rosenke K."/>
        </authorList>
    </citation>
    <scope>NUCLEOTIDE SEQUENCE [LARGE SCALE GENOMIC DNA]</scope>
    <source>
        <strain evidence="2">CBS 101.48</strain>
    </source>
</reference>
<name>A0A168KLA7_ABSGL</name>
<dbReference type="AlphaFoldDB" id="A0A168KLA7"/>
<dbReference type="EMBL" id="LT550042">
    <property type="protein sequence ID" value="SAL94897.1"/>
    <property type="molecule type" value="Genomic_DNA"/>
</dbReference>
<gene>
    <name evidence="2" type="primary">ABSGL_00189.1 scaffold 349</name>
</gene>
<evidence type="ECO:0000313" key="2">
    <source>
        <dbReference type="EMBL" id="SAL94897.1"/>
    </source>
</evidence>
<dbReference type="GO" id="GO:0005743">
    <property type="term" value="C:mitochondrial inner membrane"/>
    <property type="evidence" value="ECO:0007669"/>
    <property type="project" value="TreeGrafter"/>
</dbReference>
<evidence type="ECO:0000256" key="1">
    <source>
        <dbReference type="SAM" id="Phobius"/>
    </source>
</evidence>
<dbReference type="Pfam" id="PF10173">
    <property type="entry name" value="Mit_KHE1"/>
    <property type="match status" value="1"/>
</dbReference>
<dbReference type="OrthoDB" id="5562676at2759"/>
<dbReference type="STRING" id="4829.A0A168KLA7"/>
<dbReference type="InParanoid" id="A0A168KLA7"/>
<keyword evidence="1" id="KW-1133">Transmembrane helix</keyword>
<dbReference type="PANTHER" id="PTHR28062:SF1">
    <property type="entry name" value="TRANSMEMBRANE PROTEIN"/>
    <property type="match status" value="1"/>
</dbReference>
<keyword evidence="3" id="KW-1185">Reference proteome</keyword>